<name>A0A6J4Q0N5_9ACTN</name>
<accession>A0A6J4Q0N5</accession>
<organism evidence="1">
    <name type="scientific">uncultured Rubrobacteraceae bacterium</name>
    <dbReference type="NCBI Taxonomy" id="349277"/>
    <lineage>
        <taxon>Bacteria</taxon>
        <taxon>Bacillati</taxon>
        <taxon>Actinomycetota</taxon>
        <taxon>Rubrobacteria</taxon>
        <taxon>Rubrobacterales</taxon>
        <taxon>Rubrobacteraceae</taxon>
        <taxon>environmental samples</taxon>
    </lineage>
</organism>
<proteinExistence type="predicted"/>
<sequence length="48" mass="5259">MADILFGAQSVVQVSEVDASGQGREPSYDRYTEVVRDPDTGGIIREDE</sequence>
<protein>
    <submittedName>
        <fullName evidence="1">Uncharacterized protein</fullName>
    </submittedName>
</protein>
<dbReference type="EMBL" id="CADCVD010000025">
    <property type="protein sequence ID" value="CAA9430903.1"/>
    <property type="molecule type" value="Genomic_DNA"/>
</dbReference>
<reference evidence="1" key="1">
    <citation type="submission" date="2020-02" db="EMBL/GenBank/DDBJ databases">
        <authorList>
            <person name="Meier V. D."/>
        </authorList>
    </citation>
    <scope>NUCLEOTIDE SEQUENCE</scope>
    <source>
        <strain evidence="1">AVDCRST_MAG37</strain>
    </source>
</reference>
<evidence type="ECO:0000313" key="1">
    <source>
        <dbReference type="EMBL" id="CAA9430903.1"/>
    </source>
</evidence>
<dbReference type="AlphaFoldDB" id="A0A6J4Q0N5"/>
<gene>
    <name evidence="1" type="ORF">AVDCRST_MAG37-593</name>
</gene>